<reference evidence="3" key="1">
    <citation type="journal article" date="2019" name="Int. J. Syst. Evol. Microbiol.">
        <title>The Global Catalogue of Microorganisms (GCM) 10K type strain sequencing project: providing services to taxonomists for standard genome sequencing and annotation.</title>
        <authorList>
            <consortium name="The Broad Institute Genomics Platform"/>
            <consortium name="The Broad Institute Genome Sequencing Center for Infectious Disease"/>
            <person name="Wu L."/>
            <person name="Ma J."/>
        </authorList>
    </citation>
    <scope>NUCLEOTIDE SEQUENCE [LARGE SCALE GENOMIC DNA]</scope>
    <source>
        <strain evidence="3">WYCCWR 12678</strain>
    </source>
</reference>
<organism evidence="2 3">
    <name type="scientific">Effusibacillus consociatus</name>
    <dbReference type="NCBI Taxonomy" id="1117041"/>
    <lineage>
        <taxon>Bacteria</taxon>
        <taxon>Bacillati</taxon>
        <taxon>Bacillota</taxon>
        <taxon>Bacilli</taxon>
        <taxon>Bacillales</taxon>
        <taxon>Alicyclobacillaceae</taxon>
        <taxon>Effusibacillus</taxon>
    </lineage>
</organism>
<accession>A0ABV9PXG3</accession>
<protein>
    <submittedName>
        <fullName evidence="2">Uncharacterized protein</fullName>
    </submittedName>
</protein>
<feature type="compositionally biased region" description="Low complexity" evidence="1">
    <location>
        <begin position="88"/>
        <end position="103"/>
    </location>
</feature>
<dbReference type="Proteomes" id="UP001596002">
    <property type="component" value="Unassembled WGS sequence"/>
</dbReference>
<comment type="caution">
    <text evidence="2">The sequence shown here is derived from an EMBL/GenBank/DDBJ whole genome shotgun (WGS) entry which is preliminary data.</text>
</comment>
<evidence type="ECO:0000313" key="2">
    <source>
        <dbReference type="EMBL" id="MFC4766641.1"/>
    </source>
</evidence>
<evidence type="ECO:0000256" key="1">
    <source>
        <dbReference type="SAM" id="MobiDB-lite"/>
    </source>
</evidence>
<gene>
    <name evidence="2" type="ORF">ACFO8Q_04515</name>
</gene>
<name>A0ABV9PXG3_9BACL</name>
<keyword evidence="3" id="KW-1185">Reference proteome</keyword>
<feature type="region of interest" description="Disordered" evidence="1">
    <location>
        <begin position="78"/>
        <end position="124"/>
    </location>
</feature>
<evidence type="ECO:0000313" key="3">
    <source>
        <dbReference type="Proteomes" id="UP001596002"/>
    </source>
</evidence>
<feature type="compositionally biased region" description="Polar residues" evidence="1">
    <location>
        <begin position="104"/>
        <end position="124"/>
    </location>
</feature>
<dbReference type="EMBL" id="JBHSHC010000027">
    <property type="protein sequence ID" value="MFC4766641.1"/>
    <property type="molecule type" value="Genomic_DNA"/>
</dbReference>
<sequence length="124" mass="13314">MTLLGILITLAIGVGIGYWLANARGREALDDDRRDRNRNNIARQRSAFAEETGTIGELDDPYKTNVKPAAASALAFLKEDGTNMNRSPQQVQQQAGAAGNQPATSSPQAAADQQTVTSETQQQK</sequence>
<proteinExistence type="predicted"/>
<dbReference type="RefSeq" id="WP_380024539.1">
    <property type="nucleotide sequence ID" value="NZ_JBHSHC010000027.1"/>
</dbReference>